<keyword evidence="2" id="KW-1185">Reference proteome</keyword>
<reference evidence="1" key="1">
    <citation type="submission" date="2021-01" db="EMBL/GenBank/DDBJ databases">
        <title>Whole genome shotgun sequence of Virgisporangium aurantiacum NBRC 16421.</title>
        <authorList>
            <person name="Komaki H."/>
            <person name="Tamura T."/>
        </authorList>
    </citation>
    <scope>NUCLEOTIDE SEQUENCE</scope>
    <source>
        <strain evidence="1">NBRC 16421</strain>
    </source>
</reference>
<proteinExistence type="predicted"/>
<name>A0A8J3ZEK5_9ACTN</name>
<protein>
    <recommendedName>
        <fullName evidence="3">Barstar (Barnase inhibitor)</fullName>
    </recommendedName>
</protein>
<evidence type="ECO:0000313" key="1">
    <source>
        <dbReference type="EMBL" id="GIJ60215.1"/>
    </source>
</evidence>
<organism evidence="1 2">
    <name type="scientific">Virgisporangium aurantiacum</name>
    <dbReference type="NCBI Taxonomy" id="175570"/>
    <lineage>
        <taxon>Bacteria</taxon>
        <taxon>Bacillati</taxon>
        <taxon>Actinomycetota</taxon>
        <taxon>Actinomycetes</taxon>
        <taxon>Micromonosporales</taxon>
        <taxon>Micromonosporaceae</taxon>
        <taxon>Virgisporangium</taxon>
    </lineage>
</organism>
<comment type="caution">
    <text evidence="1">The sequence shown here is derived from an EMBL/GenBank/DDBJ whole genome shotgun (WGS) entry which is preliminary data.</text>
</comment>
<evidence type="ECO:0000313" key="2">
    <source>
        <dbReference type="Proteomes" id="UP000612585"/>
    </source>
</evidence>
<dbReference type="Proteomes" id="UP000612585">
    <property type="component" value="Unassembled WGS sequence"/>
</dbReference>
<sequence length="169" mass="18663">MTEVPGEVAAVIRRVSSRKGRAYAVELGAHLLEDLRYEMQFTDADVRLVLGAACTTAARAVDQFVAALQLPYPASRGWEDMFHQLGEGGTSRRRYVFVADAGELLRHEEPELWYRLVADVRGGPYCLGGGWTTVVLVDDEYGWSRSRFGTATAAEDAARAGLQDAERPR</sequence>
<accession>A0A8J3ZEK5</accession>
<gene>
    <name evidence="1" type="ORF">Vau01_077310</name>
</gene>
<evidence type="ECO:0008006" key="3">
    <source>
        <dbReference type="Google" id="ProtNLM"/>
    </source>
</evidence>
<dbReference type="AlphaFoldDB" id="A0A8J3ZEK5"/>
<dbReference type="EMBL" id="BOPG01000050">
    <property type="protein sequence ID" value="GIJ60215.1"/>
    <property type="molecule type" value="Genomic_DNA"/>
</dbReference>
<dbReference type="RefSeq" id="WP_204004188.1">
    <property type="nucleotide sequence ID" value="NZ_BOPG01000050.1"/>
</dbReference>